<accession>A0A2N5N368</accession>
<dbReference type="PANTHER" id="PTHR30146">
    <property type="entry name" value="LACI-RELATED TRANSCRIPTIONAL REPRESSOR"/>
    <property type="match status" value="1"/>
</dbReference>
<keyword evidence="7" id="KW-1185">Reference proteome</keyword>
<evidence type="ECO:0000256" key="1">
    <source>
        <dbReference type="ARBA" id="ARBA00022491"/>
    </source>
</evidence>
<dbReference type="InterPro" id="IPR028082">
    <property type="entry name" value="Peripla_BP_I"/>
</dbReference>
<sequence>MLFNLVFIRRREKQKLDKDEDDTMRGKVTIQEIADQTGLSKYAVSRALSGKPGVSTQTREMILKTAGTMGYFKEPVAVFNELVDLDVRTWSGTILVLFPNVRHQNRESSYWGPIFEGISASLSKKKINILTLTEPQDESMFSLLNPEGIMGILTIGNVSTSTLFDIRKLNIPIVMVDHLDPSFNCDTVFTDNFAGMREMMNAMIHRGYRKFQFIGNIKDAHSYRERWLEFNASLAESGIPQEQLPALLDHRLDEFYATLEETFASRELPEVFVCANDFYVNYTIESFERIGIPIDGKVVFTGFDHVNPPPSCKATISVNEELLGKRAVDQLLWRILNPSSSYERKLLRGDLVLKD</sequence>
<dbReference type="AlphaFoldDB" id="A0A2N5N368"/>
<protein>
    <submittedName>
        <fullName evidence="6">DNA-binding transcriptional regulator</fullName>
    </submittedName>
</protein>
<dbReference type="CDD" id="cd01392">
    <property type="entry name" value="HTH_LacI"/>
    <property type="match status" value="1"/>
</dbReference>
<dbReference type="SUPFAM" id="SSF47413">
    <property type="entry name" value="lambda repressor-like DNA-binding domains"/>
    <property type="match status" value="1"/>
</dbReference>
<keyword evidence="1" id="KW-0678">Repressor</keyword>
<dbReference type="Pfam" id="PF00356">
    <property type="entry name" value="LacI"/>
    <property type="match status" value="1"/>
</dbReference>
<dbReference type="Gene3D" id="1.10.260.40">
    <property type="entry name" value="lambda repressor-like DNA-binding domains"/>
    <property type="match status" value="1"/>
</dbReference>
<dbReference type="Gene3D" id="3.40.50.2300">
    <property type="match status" value="2"/>
</dbReference>
<dbReference type="EMBL" id="NFEZ01000004">
    <property type="protein sequence ID" value="PLT44776.1"/>
    <property type="molecule type" value="Genomic_DNA"/>
</dbReference>
<proteinExistence type="predicted"/>
<keyword evidence="3 6" id="KW-0238">DNA-binding</keyword>
<evidence type="ECO:0000313" key="7">
    <source>
        <dbReference type="Proteomes" id="UP000234789"/>
    </source>
</evidence>
<evidence type="ECO:0000256" key="3">
    <source>
        <dbReference type="ARBA" id="ARBA00023125"/>
    </source>
</evidence>
<dbReference type="PANTHER" id="PTHR30146:SF148">
    <property type="entry name" value="HTH-TYPE TRANSCRIPTIONAL REPRESSOR PURR-RELATED"/>
    <property type="match status" value="1"/>
</dbReference>
<comment type="caution">
    <text evidence="6">The sequence shown here is derived from an EMBL/GenBank/DDBJ whole genome shotgun (WGS) entry which is preliminary data.</text>
</comment>
<evidence type="ECO:0000259" key="5">
    <source>
        <dbReference type="PROSITE" id="PS50932"/>
    </source>
</evidence>
<reference evidence="6 7" key="1">
    <citation type="submission" date="2017-05" db="EMBL/GenBank/DDBJ databases">
        <title>Functional genome analysis of Paenibacillus pasadenensis strain R16: insights on endophytic life style and antifungal activity.</title>
        <authorList>
            <person name="Passera A."/>
            <person name="Marcolungo L."/>
            <person name="Casati P."/>
            <person name="Brasca M."/>
            <person name="Quaglino F."/>
            <person name="Delledonne M."/>
        </authorList>
    </citation>
    <scope>NUCLEOTIDE SEQUENCE [LARGE SCALE GENOMIC DNA]</scope>
    <source>
        <strain evidence="6 7">R16</strain>
    </source>
</reference>
<evidence type="ECO:0000256" key="2">
    <source>
        <dbReference type="ARBA" id="ARBA00023015"/>
    </source>
</evidence>
<name>A0A2N5N368_9BACL</name>
<evidence type="ECO:0000256" key="4">
    <source>
        <dbReference type="ARBA" id="ARBA00023163"/>
    </source>
</evidence>
<dbReference type="Proteomes" id="UP000234789">
    <property type="component" value="Unassembled WGS sequence"/>
</dbReference>
<dbReference type="SMART" id="SM00354">
    <property type="entry name" value="HTH_LACI"/>
    <property type="match status" value="1"/>
</dbReference>
<gene>
    <name evidence="6" type="ORF">B8V81_3207</name>
</gene>
<dbReference type="PROSITE" id="PS50932">
    <property type="entry name" value="HTH_LACI_2"/>
    <property type="match status" value="1"/>
</dbReference>
<dbReference type="InterPro" id="IPR010982">
    <property type="entry name" value="Lambda_DNA-bd_dom_sf"/>
</dbReference>
<feature type="domain" description="HTH lacI-type" evidence="5">
    <location>
        <begin position="28"/>
        <end position="71"/>
    </location>
</feature>
<dbReference type="InterPro" id="IPR000843">
    <property type="entry name" value="HTH_LacI"/>
</dbReference>
<dbReference type="SUPFAM" id="SSF53822">
    <property type="entry name" value="Periplasmic binding protein-like I"/>
    <property type="match status" value="1"/>
</dbReference>
<organism evidence="6 7">
    <name type="scientific">Paenibacillus pasadenensis</name>
    <dbReference type="NCBI Taxonomy" id="217090"/>
    <lineage>
        <taxon>Bacteria</taxon>
        <taxon>Bacillati</taxon>
        <taxon>Bacillota</taxon>
        <taxon>Bacilli</taxon>
        <taxon>Bacillales</taxon>
        <taxon>Paenibacillaceae</taxon>
        <taxon>Paenibacillus</taxon>
    </lineage>
</organism>
<keyword evidence="2" id="KW-0805">Transcription regulation</keyword>
<dbReference type="GO" id="GO:0000976">
    <property type="term" value="F:transcription cis-regulatory region binding"/>
    <property type="evidence" value="ECO:0007669"/>
    <property type="project" value="TreeGrafter"/>
</dbReference>
<keyword evidence="4" id="KW-0804">Transcription</keyword>
<evidence type="ECO:0000313" key="6">
    <source>
        <dbReference type="EMBL" id="PLT44776.1"/>
    </source>
</evidence>
<dbReference type="GO" id="GO:0003700">
    <property type="term" value="F:DNA-binding transcription factor activity"/>
    <property type="evidence" value="ECO:0007669"/>
    <property type="project" value="TreeGrafter"/>
</dbReference>